<gene>
    <name evidence="11" type="ORF">RJ639_033989</name>
</gene>
<dbReference type="InterPro" id="IPR008576">
    <property type="entry name" value="MeTrfase_NTM1"/>
</dbReference>
<dbReference type="InterPro" id="IPR029063">
    <property type="entry name" value="SAM-dependent_MTases_sf"/>
</dbReference>
<comment type="catalytic activity">
    <reaction evidence="8">
        <text>N-terminal L-seryl-L-prolyl-L-lysyl-[protein] + 3 S-adenosyl-L-methionine = N-terminal N,N,N-trimethyl-L-seryl-L-prolyl-L-lysyl-[protein] + 3 S-adenosyl-L-homocysteine + 3 H(+)</text>
        <dbReference type="Rhea" id="RHEA:54724"/>
        <dbReference type="Rhea" id="RHEA-COMP:13789"/>
        <dbReference type="Rhea" id="RHEA-COMP:13973"/>
        <dbReference type="ChEBI" id="CHEBI:15378"/>
        <dbReference type="ChEBI" id="CHEBI:57856"/>
        <dbReference type="ChEBI" id="CHEBI:59789"/>
        <dbReference type="ChEBI" id="CHEBI:138061"/>
        <dbReference type="ChEBI" id="CHEBI:138317"/>
        <dbReference type="EC" id="2.1.1.244"/>
    </reaction>
</comment>
<dbReference type="GO" id="GO:0071885">
    <property type="term" value="F:N-terminal protein N-methyltransferase activity"/>
    <property type="evidence" value="ECO:0007669"/>
    <property type="project" value="UniProtKB-EC"/>
</dbReference>
<dbReference type="AlphaFoldDB" id="A0AA88X945"/>
<dbReference type="Gene3D" id="3.40.50.150">
    <property type="entry name" value="Vaccinia Virus protein VP39"/>
    <property type="match status" value="1"/>
</dbReference>
<proteinExistence type="inferred from homology"/>
<dbReference type="EMBL" id="JAVXUP010000202">
    <property type="protein sequence ID" value="KAK3034385.1"/>
    <property type="molecule type" value="Genomic_DNA"/>
</dbReference>
<keyword evidence="4" id="KW-0949">S-adenosyl-L-methionine</keyword>
<keyword evidence="3" id="KW-0808">Transferase</keyword>
<evidence type="ECO:0000256" key="6">
    <source>
        <dbReference type="ARBA" id="ARBA00039449"/>
    </source>
</evidence>
<evidence type="ECO:0000256" key="9">
    <source>
        <dbReference type="ARBA" id="ARBA00047885"/>
    </source>
</evidence>
<comment type="similarity">
    <text evidence="1">Belongs to the methyltransferase superfamily. NTM1 family.</text>
</comment>
<organism evidence="11 12">
    <name type="scientific">Escallonia herrerae</name>
    <dbReference type="NCBI Taxonomy" id="1293975"/>
    <lineage>
        <taxon>Eukaryota</taxon>
        <taxon>Viridiplantae</taxon>
        <taxon>Streptophyta</taxon>
        <taxon>Embryophyta</taxon>
        <taxon>Tracheophyta</taxon>
        <taxon>Spermatophyta</taxon>
        <taxon>Magnoliopsida</taxon>
        <taxon>eudicotyledons</taxon>
        <taxon>Gunneridae</taxon>
        <taxon>Pentapetalae</taxon>
        <taxon>asterids</taxon>
        <taxon>campanulids</taxon>
        <taxon>Escalloniales</taxon>
        <taxon>Escalloniaceae</taxon>
        <taxon>Escallonia</taxon>
    </lineage>
</organism>
<evidence type="ECO:0000256" key="8">
    <source>
        <dbReference type="ARBA" id="ARBA00047306"/>
    </source>
</evidence>
<evidence type="ECO:0000256" key="2">
    <source>
        <dbReference type="ARBA" id="ARBA00022603"/>
    </source>
</evidence>
<evidence type="ECO:0000256" key="10">
    <source>
        <dbReference type="ARBA" id="ARBA00048167"/>
    </source>
</evidence>
<protein>
    <recommendedName>
        <fullName evidence="6">Alpha N-terminal protein methyltransferase 1</fullName>
        <ecNumber evidence="5">2.1.1.244</ecNumber>
    </recommendedName>
    <alternativeName>
        <fullName evidence="7">X-Pro-Lys N-terminal protein methyltransferase 1</fullName>
    </alternativeName>
</protein>
<dbReference type="Pfam" id="PF05891">
    <property type="entry name" value="Methyltransf_PK"/>
    <property type="match status" value="1"/>
</dbReference>
<comment type="catalytic activity">
    <reaction evidence="9">
        <text>N-terminal L-prolyl-L-prolyl-L-lysyl-[protein] + 2 S-adenosyl-L-methionine = N-terminal N,N-dimethyl-L-prolyl-L-prolyl-L-lysyl-[protein] + 2 S-adenosyl-L-homocysteine + 2 H(+)</text>
        <dbReference type="Rhea" id="RHEA:54736"/>
        <dbReference type="Rhea" id="RHEA-COMP:13787"/>
        <dbReference type="Rhea" id="RHEA-COMP:13974"/>
        <dbReference type="ChEBI" id="CHEBI:15378"/>
        <dbReference type="ChEBI" id="CHEBI:57856"/>
        <dbReference type="ChEBI" id="CHEBI:59789"/>
        <dbReference type="ChEBI" id="CHEBI:138059"/>
        <dbReference type="ChEBI" id="CHEBI:138318"/>
        <dbReference type="EC" id="2.1.1.244"/>
    </reaction>
</comment>
<comment type="caution">
    <text evidence="11">The sequence shown here is derived from an EMBL/GenBank/DDBJ whole genome shotgun (WGS) entry which is preliminary data.</text>
</comment>
<dbReference type="PANTHER" id="PTHR12753:SF0">
    <property type="entry name" value="ALPHA N-TERMINAL PROTEIN METHYLTRANSFERASE 1"/>
    <property type="match status" value="1"/>
</dbReference>
<evidence type="ECO:0000256" key="4">
    <source>
        <dbReference type="ARBA" id="ARBA00022691"/>
    </source>
</evidence>
<reference evidence="11" key="1">
    <citation type="submission" date="2022-12" db="EMBL/GenBank/DDBJ databases">
        <title>Draft genome assemblies for two species of Escallonia (Escalloniales).</title>
        <authorList>
            <person name="Chanderbali A."/>
            <person name="Dervinis C."/>
            <person name="Anghel I."/>
            <person name="Soltis D."/>
            <person name="Soltis P."/>
            <person name="Zapata F."/>
        </authorList>
    </citation>
    <scope>NUCLEOTIDE SEQUENCE</scope>
    <source>
        <strain evidence="11">UCBG64.0493</strain>
        <tissue evidence="11">Leaf</tissue>
    </source>
</reference>
<evidence type="ECO:0000256" key="5">
    <source>
        <dbReference type="ARBA" id="ARBA00039112"/>
    </source>
</evidence>
<dbReference type="Proteomes" id="UP001188597">
    <property type="component" value="Unassembled WGS sequence"/>
</dbReference>
<comment type="catalytic activity">
    <reaction evidence="10">
        <text>N-terminal L-alanyl-L-prolyl-L-lysyl-[protein] + 3 S-adenosyl-L-methionine = N-terminal N,N,N-trimethyl-L-alanyl-L-prolyl-L-lysyl-[protein] + 3 S-adenosyl-L-homocysteine + 3 H(+)</text>
        <dbReference type="Rhea" id="RHEA:54712"/>
        <dbReference type="Rhea" id="RHEA-COMP:13785"/>
        <dbReference type="Rhea" id="RHEA-COMP:13971"/>
        <dbReference type="ChEBI" id="CHEBI:15378"/>
        <dbReference type="ChEBI" id="CHEBI:57856"/>
        <dbReference type="ChEBI" id="CHEBI:59789"/>
        <dbReference type="ChEBI" id="CHEBI:138057"/>
        <dbReference type="ChEBI" id="CHEBI:138315"/>
        <dbReference type="EC" id="2.1.1.244"/>
    </reaction>
</comment>
<evidence type="ECO:0000256" key="1">
    <source>
        <dbReference type="ARBA" id="ARBA00009059"/>
    </source>
</evidence>
<evidence type="ECO:0000256" key="7">
    <source>
        <dbReference type="ARBA" id="ARBA00043129"/>
    </source>
</evidence>
<evidence type="ECO:0000256" key="3">
    <source>
        <dbReference type="ARBA" id="ARBA00022679"/>
    </source>
</evidence>
<evidence type="ECO:0000313" key="12">
    <source>
        <dbReference type="Proteomes" id="UP001188597"/>
    </source>
</evidence>
<name>A0AA88X945_9ASTE</name>
<dbReference type="PANTHER" id="PTHR12753">
    <property type="entry name" value="AD-003 - RELATED"/>
    <property type="match status" value="1"/>
</dbReference>
<sequence>MYTARRRSPLLFIFPASAPRPHSSFVQRRTAARACIANAMETGGLDSDGRQFKSAEEMWREEVGDASRRSQWYKQGVGYWQGVEASVDGVLGGYGHVSEADIKSSEAFLNTLLADYFPDAATNRHLVALDELARNIHVPFYMQKFLPGAFCSVSKLPSPH</sequence>
<dbReference type="EC" id="2.1.1.244" evidence="5"/>
<dbReference type="GO" id="GO:0032259">
    <property type="term" value="P:methylation"/>
    <property type="evidence" value="ECO:0007669"/>
    <property type="project" value="UniProtKB-KW"/>
</dbReference>
<keyword evidence="2" id="KW-0489">Methyltransferase</keyword>
<keyword evidence="12" id="KW-1185">Reference proteome</keyword>
<accession>A0AA88X945</accession>
<dbReference type="GO" id="GO:0005737">
    <property type="term" value="C:cytoplasm"/>
    <property type="evidence" value="ECO:0007669"/>
    <property type="project" value="TreeGrafter"/>
</dbReference>
<evidence type="ECO:0000313" key="11">
    <source>
        <dbReference type="EMBL" id="KAK3034385.1"/>
    </source>
</evidence>